<proteinExistence type="predicted"/>
<dbReference type="AlphaFoldDB" id="A0A0E9U4R2"/>
<sequence length="23" mass="2718">MKKPCKCSFSTSYIIEGYYCQTH</sequence>
<reference evidence="1" key="1">
    <citation type="submission" date="2014-11" db="EMBL/GenBank/DDBJ databases">
        <authorList>
            <person name="Amaro Gonzalez C."/>
        </authorList>
    </citation>
    <scope>NUCLEOTIDE SEQUENCE</scope>
</reference>
<reference evidence="1" key="2">
    <citation type="journal article" date="2015" name="Fish Shellfish Immunol.">
        <title>Early steps in the European eel (Anguilla anguilla)-Vibrio vulnificus interaction in the gills: Role of the RtxA13 toxin.</title>
        <authorList>
            <person name="Callol A."/>
            <person name="Pajuelo D."/>
            <person name="Ebbesson L."/>
            <person name="Teles M."/>
            <person name="MacKenzie S."/>
            <person name="Amaro C."/>
        </authorList>
    </citation>
    <scope>NUCLEOTIDE SEQUENCE</scope>
</reference>
<evidence type="ECO:0000313" key="1">
    <source>
        <dbReference type="EMBL" id="JAH60894.1"/>
    </source>
</evidence>
<name>A0A0E9U4R2_ANGAN</name>
<protein>
    <submittedName>
        <fullName evidence="1">Uncharacterized protein</fullName>
    </submittedName>
</protein>
<organism evidence="1">
    <name type="scientific">Anguilla anguilla</name>
    <name type="common">European freshwater eel</name>
    <name type="synonym">Muraena anguilla</name>
    <dbReference type="NCBI Taxonomy" id="7936"/>
    <lineage>
        <taxon>Eukaryota</taxon>
        <taxon>Metazoa</taxon>
        <taxon>Chordata</taxon>
        <taxon>Craniata</taxon>
        <taxon>Vertebrata</taxon>
        <taxon>Euteleostomi</taxon>
        <taxon>Actinopterygii</taxon>
        <taxon>Neopterygii</taxon>
        <taxon>Teleostei</taxon>
        <taxon>Anguilliformes</taxon>
        <taxon>Anguillidae</taxon>
        <taxon>Anguilla</taxon>
    </lineage>
</organism>
<accession>A0A0E9U4R2</accession>
<dbReference type="EMBL" id="GBXM01047683">
    <property type="protein sequence ID" value="JAH60894.1"/>
    <property type="molecule type" value="Transcribed_RNA"/>
</dbReference>